<accession>A0A4P9XX29</accession>
<dbReference type="EMBL" id="KZ992435">
    <property type="protein sequence ID" value="RKP10847.1"/>
    <property type="molecule type" value="Genomic_DNA"/>
</dbReference>
<keyword evidence="3" id="KW-1133">Transmembrane helix</keyword>
<protein>
    <submittedName>
        <fullName evidence="4">Uncharacterized protein</fullName>
    </submittedName>
</protein>
<keyword evidence="3" id="KW-0472">Membrane</keyword>
<feature type="region of interest" description="Disordered" evidence="2">
    <location>
        <begin position="235"/>
        <end position="276"/>
    </location>
</feature>
<reference evidence="5" key="1">
    <citation type="journal article" date="2018" name="Nat. Microbiol.">
        <title>Leveraging single-cell genomics to expand the fungal tree of life.</title>
        <authorList>
            <person name="Ahrendt S.R."/>
            <person name="Quandt C.A."/>
            <person name="Ciobanu D."/>
            <person name="Clum A."/>
            <person name="Salamov A."/>
            <person name="Andreopoulos B."/>
            <person name="Cheng J.F."/>
            <person name="Woyke T."/>
            <person name="Pelin A."/>
            <person name="Henrissat B."/>
            <person name="Reynolds N.K."/>
            <person name="Benny G.L."/>
            <person name="Smith M.E."/>
            <person name="James T.Y."/>
            <person name="Grigoriev I.V."/>
        </authorList>
    </citation>
    <scope>NUCLEOTIDE SEQUENCE [LARGE SCALE GENOMIC DNA]</scope>
    <source>
        <strain evidence="5">RSA 1356</strain>
    </source>
</reference>
<feature type="region of interest" description="Disordered" evidence="2">
    <location>
        <begin position="149"/>
        <end position="182"/>
    </location>
</feature>
<organism evidence="4 5">
    <name type="scientific">Thamnocephalis sphaerospora</name>
    <dbReference type="NCBI Taxonomy" id="78915"/>
    <lineage>
        <taxon>Eukaryota</taxon>
        <taxon>Fungi</taxon>
        <taxon>Fungi incertae sedis</taxon>
        <taxon>Zoopagomycota</taxon>
        <taxon>Zoopagomycotina</taxon>
        <taxon>Zoopagomycetes</taxon>
        <taxon>Zoopagales</taxon>
        <taxon>Sigmoideomycetaceae</taxon>
        <taxon>Thamnocephalis</taxon>
    </lineage>
</organism>
<proteinExistence type="predicted"/>
<evidence type="ECO:0000313" key="4">
    <source>
        <dbReference type="EMBL" id="RKP10847.1"/>
    </source>
</evidence>
<name>A0A4P9XX29_9FUNG</name>
<sequence length="633" mass="69517">MLKRANPQVAGACQPAFALSFNGTRSHRLTALYHRCLLVRRCLVRAACLAADRIDLVYASMTDGEDTAGIMAFEDTPSPSEVDKIDTHEVLASLDRPVSPQAMPAEWKSLNADQMRNMLADAYGVIRERERELTLAAELGRDLELGKQARQRSIGRAGTPRRSPTPLRNGPHINIAGSPSFGALSETDEYVRPVSPMMPLAQPSGLMSMALGTPASRPFDPAAAAAAAVMGEERISGSDEDYGRRTPVRPTPRRAYGARTPSTGRHLQPHPQHMSDQEAIEELERKNAELEARLEQVQNEAEKARKASARRAKQAEKELASTRRELDTAYERIKELDDELTARKAIQVQSAAVGGGRRMRRTRTSGSVAFGGDQDGSGSEANSDLDVLDPKTLRRRVMELEASRDALAATKRIISERLTNAQQELKQVRQENSELRTRIRAHGQLEEEFEQQSAHLAQLERALEEQRRYARGDFSPSLAPVVHARSPDLTAEGLRRRGKNLMDEFERGRSLMDEFEMVLFRGPGDPNGDGEAEALGPSGVDTLFHALAGAARAGMDGETMGAGGFLLDDLVGAVGQATFGDNTALSKQDDSGFFSLLRGFLHAIWRWFRFLCVLWCAVVVSVYRGPPKVITSA</sequence>
<feature type="coiled-coil region" evidence="1">
    <location>
        <begin position="411"/>
        <end position="469"/>
    </location>
</feature>
<keyword evidence="1" id="KW-0175">Coiled coil</keyword>
<feature type="region of interest" description="Disordered" evidence="2">
    <location>
        <begin position="353"/>
        <end position="385"/>
    </location>
</feature>
<dbReference type="Proteomes" id="UP000271241">
    <property type="component" value="Unassembled WGS sequence"/>
</dbReference>
<evidence type="ECO:0000256" key="2">
    <source>
        <dbReference type="SAM" id="MobiDB-lite"/>
    </source>
</evidence>
<feature type="compositionally biased region" description="Basic and acidic residues" evidence="2">
    <location>
        <begin position="235"/>
        <end position="244"/>
    </location>
</feature>
<gene>
    <name evidence="4" type="ORF">THASP1DRAFT_21509</name>
</gene>
<dbReference type="STRING" id="78915.A0A4P9XX29"/>
<evidence type="ECO:0000313" key="5">
    <source>
        <dbReference type="Proteomes" id="UP000271241"/>
    </source>
</evidence>
<dbReference type="OrthoDB" id="5571197at2759"/>
<keyword evidence="5" id="KW-1185">Reference proteome</keyword>
<evidence type="ECO:0000256" key="3">
    <source>
        <dbReference type="SAM" id="Phobius"/>
    </source>
</evidence>
<keyword evidence="3" id="KW-0812">Transmembrane</keyword>
<feature type="transmembrane region" description="Helical" evidence="3">
    <location>
        <begin position="604"/>
        <end position="623"/>
    </location>
</feature>
<evidence type="ECO:0000256" key="1">
    <source>
        <dbReference type="SAM" id="Coils"/>
    </source>
</evidence>
<dbReference type="AlphaFoldDB" id="A0A4P9XX29"/>